<gene>
    <name evidence="8" type="ORF">MAM1_0003c00404</name>
</gene>
<protein>
    <recommendedName>
        <fullName evidence="5">U6 small nuclear RNA (adenine-(43)-N(6))-methyltransferase</fullName>
        <ecNumber evidence="5">2.1.1.-</ecNumber>
    </recommendedName>
</protein>
<dbReference type="GO" id="GO:0120048">
    <property type="term" value="F:U6 snRNA (adenine-(43)-N(6))-methyltransferase activity"/>
    <property type="evidence" value="ECO:0007669"/>
    <property type="project" value="EnsemblFungi"/>
</dbReference>
<dbReference type="SUPFAM" id="SSF53335">
    <property type="entry name" value="S-adenosyl-L-methionine-dependent methyltransferases"/>
    <property type="match status" value="1"/>
</dbReference>
<evidence type="ECO:0000313" key="9">
    <source>
        <dbReference type="Proteomes" id="UP000053815"/>
    </source>
</evidence>
<evidence type="ECO:0000256" key="6">
    <source>
        <dbReference type="PIRSR" id="PIRSR037350-1"/>
    </source>
</evidence>
<keyword evidence="3 5" id="KW-0808">Transferase</keyword>
<dbReference type="OrthoDB" id="514248at2759"/>
<evidence type="ECO:0000256" key="1">
    <source>
        <dbReference type="ARBA" id="ARBA00005878"/>
    </source>
</evidence>
<organism evidence="8">
    <name type="scientific">Mucor ambiguus</name>
    <dbReference type="NCBI Taxonomy" id="91626"/>
    <lineage>
        <taxon>Eukaryota</taxon>
        <taxon>Fungi</taxon>
        <taxon>Fungi incertae sedis</taxon>
        <taxon>Mucoromycota</taxon>
        <taxon>Mucoromycotina</taxon>
        <taxon>Mucoromycetes</taxon>
        <taxon>Mucorales</taxon>
        <taxon>Mucorineae</taxon>
        <taxon>Mucoraceae</taxon>
        <taxon>Mucor</taxon>
    </lineage>
</organism>
<dbReference type="EC" id="2.1.1.-" evidence="5"/>
<evidence type="ECO:0000256" key="2">
    <source>
        <dbReference type="ARBA" id="ARBA00022603"/>
    </source>
</evidence>
<sequence>MHPRNIYNKEPDFGILAKEFASFKPFVKQTGNGRSYIDFKDPEANRELCICLLKRDFKLDVDFPLDTLCPAVPNRLNYILWLEDLLEDTLPSKKDCLGIDIGVGASCIYPLLGCATNSTWRFLGTEINQRSVDIARHNVSRNHLDEQITIKYNPDASKIFLVDEATSYTFSMCNPPFYSSQEEIDQGLLNKELEPSAICTGSDNEMITKGGEFAFIKLMVMESLKLQQQIHWYTSMIGLKRTIRPLVRLLNDQGITNYTITNFTQGKTVRWAIAWSFHPERPVHVHAIETWRPVYQFEIKLPKEIAFVQDCTNDILQDLEIDYSVEEEDVEEIILSCNAHKNTWSRAARRQKKRQKLQKEDLTDTNTTTDSQEPFVFRLDLSNSRSKSSTWYQIVWLSGGNKQQFEGFWSHLKKRVEEQCGIQRGTSFNK</sequence>
<dbReference type="STRING" id="91626.A0A0C9LZX1"/>
<feature type="binding site" evidence="6">
    <location>
        <position position="126"/>
    </location>
    <ligand>
        <name>S-adenosyl-L-methionine</name>
        <dbReference type="ChEBI" id="CHEBI:59789"/>
    </ligand>
</feature>
<dbReference type="PANTHER" id="PTHR13393">
    <property type="entry name" value="SAM-DEPENDENT METHYLTRANSFERASE"/>
    <property type="match status" value="1"/>
</dbReference>
<evidence type="ECO:0000256" key="5">
    <source>
        <dbReference type="PIRNR" id="PIRNR037350"/>
    </source>
</evidence>
<dbReference type="GO" id="GO:0000398">
    <property type="term" value="P:mRNA splicing, via spliceosome"/>
    <property type="evidence" value="ECO:0007669"/>
    <property type="project" value="EnsemblFungi"/>
</dbReference>
<dbReference type="Gene3D" id="3.40.50.150">
    <property type="entry name" value="Vaccinia Virus protein VP39"/>
    <property type="match status" value="1"/>
</dbReference>
<comment type="similarity">
    <text evidence="1 5">Belongs to the methyltransferase superfamily. METTL16/RlmF family.</text>
</comment>
<evidence type="ECO:0000313" key="8">
    <source>
        <dbReference type="EMBL" id="GAN00976.1"/>
    </source>
</evidence>
<dbReference type="Proteomes" id="UP000053815">
    <property type="component" value="Unassembled WGS sequence"/>
</dbReference>
<dbReference type="AlphaFoldDB" id="A0A0C9LZX1"/>
<dbReference type="PIRSF" id="PIRSF037350">
    <property type="entry name" value="Mtase_ZK1128_prd"/>
    <property type="match status" value="1"/>
</dbReference>
<feature type="binding site" evidence="6">
    <location>
        <position position="75"/>
    </location>
    <ligand>
        <name>S-adenosyl-L-methionine</name>
        <dbReference type="ChEBI" id="CHEBI:59789"/>
    </ligand>
</feature>
<dbReference type="GO" id="GO:0005634">
    <property type="term" value="C:nucleus"/>
    <property type="evidence" value="ECO:0007669"/>
    <property type="project" value="TreeGrafter"/>
</dbReference>
<evidence type="ECO:0000256" key="7">
    <source>
        <dbReference type="SAM" id="MobiDB-lite"/>
    </source>
</evidence>
<name>A0A0C9LZX1_9FUNG</name>
<dbReference type="InterPro" id="IPR017182">
    <property type="entry name" value="METTL16/PsiM"/>
</dbReference>
<reference evidence="8" key="1">
    <citation type="submission" date="2014-09" db="EMBL/GenBank/DDBJ databases">
        <title>Draft genome sequence of an oleaginous Mucoromycotina fungus Mucor ambiguus NBRC6742.</title>
        <authorList>
            <person name="Takeda I."/>
            <person name="Yamane N."/>
            <person name="Morita T."/>
            <person name="Tamano K."/>
            <person name="Machida M."/>
            <person name="Baker S."/>
            <person name="Koike H."/>
        </authorList>
    </citation>
    <scope>NUCLEOTIDE SEQUENCE</scope>
    <source>
        <strain evidence="8">NBRC 6742</strain>
    </source>
</reference>
<evidence type="ECO:0000256" key="3">
    <source>
        <dbReference type="ARBA" id="ARBA00022679"/>
    </source>
</evidence>
<dbReference type="GO" id="GO:0120049">
    <property type="term" value="P:snRNA (adenine-N6)-methylation"/>
    <property type="evidence" value="ECO:0007669"/>
    <property type="project" value="EnsemblFungi"/>
</dbReference>
<dbReference type="GO" id="GO:0070475">
    <property type="term" value="P:rRNA base methylation"/>
    <property type="evidence" value="ECO:0007669"/>
    <property type="project" value="TreeGrafter"/>
</dbReference>
<dbReference type="InterPro" id="IPR010286">
    <property type="entry name" value="METTL16/RlmF"/>
</dbReference>
<evidence type="ECO:0000256" key="4">
    <source>
        <dbReference type="ARBA" id="ARBA00022691"/>
    </source>
</evidence>
<keyword evidence="9" id="KW-1185">Reference proteome</keyword>
<keyword evidence="4 6" id="KW-0949">S-adenosyl-L-methionine</keyword>
<feature type="binding site" evidence="6">
    <location>
        <position position="174"/>
    </location>
    <ligand>
        <name>S-adenosyl-L-methionine</name>
        <dbReference type="ChEBI" id="CHEBI:59789"/>
    </ligand>
</feature>
<keyword evidence="2 5" id="KW-0489">Methyltransferase</keyword>
<feature type="region of interest" description="Disordered" evidence="7">
    <location>
        <begin position="349"/>
        <end position="368"/>
    </location>
</feature>
<dbReference type="Pfam" id="PF05971">
    <property type="entry name" value="Methyltransf_10"/>
    <property type="match status" value="1"/>
</dbReference>
<dbReference type="InterPro" id="IPR029063">
    <property type="entry name" value="SAM-dependent_MTases_sf"/>
</dbReference>
<feature type="binding site" evidence="6">
    <location>
        <position position="102"/>
    </location>
    <ligand>
        <name>S-adenosyl-L-methionine</name>
        <dbReference type="ChEBI" id="CHEBI:59789"/>
    </ligand>
</feature>
<accession>A0A0C9LZX1</accession>
<proteinExistence type="inferred from homology"/>
<dbReference type="EMBL" id="DF836292">
    <property type="protein sequence ID" value="GAN00976.1"/>
    <property type="molecule type" value="Genomic_DNA"/>
</dbReference>
<dbReference type="PANTHER" id="PTHR13393:SF0">
    <property type="entry name" value="RNA N6-ADENOSINE-METHYLTRANSFERASE METTL16"/>
    <property type="match status" value="1"/>
</dbReference>